<dbReference type="EC" id="3.1.3.48" evidence="1"/>
<comment type="caution">
    <text evidence="3">The sequence shown here is derived from an EMBL/GenBank/DDBJ whole genome shotgun (WGS) entry which is preliminary data.</text>
</comment>
<organism evidence="3 4">
    <name type="scientific">Corynebacterium kroppenstedtii</name>
    <dbReference type="NCBI Taxonomy" id="161879"/>
    <lineage>
        <taxon>Bacteria</taxon>
        <taxon>Bacillati</taxon>
        <taxon>Actinomycetota</taxon>
        <taxon>Actinomycetes</taxon>
        <taxon>Mycobacteriales</taxon>
        <taxon>Corynebacteriaceae</taxon>
        <taxon>Corynebacterium</taxon>
    </lineage>
</organism>
<evidence type="ECO:0000313" key="3">
    <source>
        <dbReference type="EMBL" id="PZR04249.1"/>
    </source>
</evidence>
<accession>A0A2W5SM56</accession>
<dbReference type="GO" id="GO:0004725">
    <property type="term" value="F:protein tyrosine phosphatase activity"/>
    <property type="evidence" value="ECO:0007669"/>
    <property type="project" value="UniProtKB-EC"/>
</dbReference>
<evidence type="ECO:0000313" key="4">
    <source>
        <dbReference type="Proteomes" id="UP000249432"/>
    </source>
</evidence>
<dbReference type="EMBL" id="QFRA01000019">
    <property type="protein sequence ID" value="PZR04249.1"/>
    <property type="molecule type" value="Genomic_DNA"/>
</dbReference>
<proteinExistence type="predicted"/>
<dbReference type="SUPFAM" id="SSF52788">
    <property type="entry name" value="Phosphotyrosine protein phosphatases I"/>
    <property type="match status" value="1"/>
</dbReference>
<dbReference type="InterPro" id="IPR050438">
    <property type="entry name" value="LMW_PTPase"/>
</dbReference>
<dbReference type="Proteomes" id="UP000249432">
    <property type="component" value="Unassembled WGS sequence"/>
</dbReference>
<dbReference type="Pfam" id="PF01451">
    <property type="entry name" value="LMWPc"/>
    <property type="match status" value="1"/>
</dbReference>
<feature type="domain" description="Phosphotyrosine protein phosphatase I" evidence="2">
    <location>
        <begin position="1"/>
        <end position="187"/>
    </location>
</feature>
<gene>
    <name evidence="3" type="ORF">DI525_07550</name>
</gene>
<reference evidence="3 4" key="1">
    <citation type="submission" date="2017-08" db="EMBL/GenBank/DDBJ databases">
        <title>Infants hospitalized years apart are colonized by the same room-sourced microbial strains.</title>
        <authorList>
            <person name="Brooks B."/>
            <person name="Olm M.R."/>
            <person name="Firek B.A."/>
            <person name="Baker R."/>
            <person name="Thomas B.C."/>
            <person name="Morowitz M.J."/>
            <person name="Banfield J.F."/>
        </authorList>
    </citation>
    <scope>NUCLEOTIDE SEQUENCE [LARGE SCALE GENOMIC DNA]</scope>
    <source>
        <strain evidence="3">S2_003_000_R1_3</strain>
    </source>
</reference>
<dbReference type="RefSeq" id="WP_303735124.1">
    <property type="nucleotide sequence ID" value="NZ_CAKZHK010000003.1"/>
</dbReference>
<name>A0A2W5SM56_9CORY</name>
<dbReference type="InterPro" id="IPR023485">
    <property type="entry name" value="Ptyr_pPase"/>
</dbReference>
<dbReference type="SMART" id="SM00226">
    <property type="entry name" value="LMWPc"/>
    <property type="match status" value="1"/>
</dbReference>
<dbReference type="PANTHER" id="PTHR11717:SF7">
    <property type="entry name" value="LOW MOLECULAR WEIGHT PHOSPHOTYROSINE PROTEIN PHOSPHATASE"/>
    <property type="match status" value="1"/>
</dbReference>
<dbReference type="Gene3D" id="3.40.50.2300">
    <property type="match status" value="1"/>
</dbReference>
<evidence type="ECO:0000259" key="2">
    <source>
        <dbReference type="SMART" id="SM00226"/>
    </source>
</evidence>
<sequence>MKIVFVCTGNQCRSPVAEYVARSFANELAAQAKTKGPRPADLPSLALEFASAGTHAHRDTPMDPRSLRFLAEEGINAEGFSSTRLNRAVLAGADIVVGMETAHVEHTLRIAPALLKKAATLRQLAAWSTIDSVHFPDDIAHLRATRAGKEIPDAHGPDIPDPVAENDDDFMRISREVRDNVKALVKAIINAQDA</sequence>
<dbReference type="InterPro" id="IPR036196">
    <property type="entry name" value="Ptyr_pPase_sf"/>
</dbReference>
<evidence type="ECO:0000256" key="1">
    <source>
        <dbReference type="ARBA" id="ARBA00013064"/>
    </source>
</evidence>
<dbReference type="PANTHER" id="PTHR11717">
    <property type="entry name" value="LOW MOLECULAR WEIGHT PROTEIN TYROSINE PHOSPHATASE"/>
    <property type="match status" value="1"/>
</dbReference>
<dbReference type="AlphaFoldDB" id="A0A2W5SM56"/>
<protein>
    <recommendedName>
        <fullName evidence="1">protein-tyrosine-phosphatase</fullName>
        <ecNumber evidence="1">3.1.3.48</ecNumber>
    </recommendedName>
</protein>